<sequence>MKKVKLDKLKEKEKQNALNEVRILASIGHPHIIAYKESFLDDSTSCLCLVTEFADNGDLFQKVRNHRGQNTYMHEGEVWKTLIQLTFGLKKLHDLKIFHRDLKSANVFLFKDGTVKLGDMNVSKVAKQGMLFTQTGTPFYASPEVWRDQPYDSKSDIWSLGCVLYEMIALRPPFKGNDMENLYNSVLSGKYQPIPNVFSADIGNVIKSMLSVNSKIRPTCLTILTMDTVKKRIEKYFSSDYLIQERQTFQGIKKRQQEIEEHNIPQDALLSTIRLTDNLFTLKDQLPIPQYNGFRSSHRSSQISLKQDSDLRVSVDTFSSKQDERDETQRRLDTLVPLSYFSPSPKQSEDSKQAKIASHNSVKSLDTQSKTNEASDEYQASKSRQLALLKNKVSSNQKIIENQDVDPLVEQRNKAPFRSNLKEYKSIEVVINKEEDSLMSINIKKERAKRQEKIERLNLKNSVSQQLILPKIENGMPKVKLIQSPDQDHSQILEMIKNSQSVKSSNLLINVNNLLKNESVPLSYLKGKQTILLKDNLSYKTPSNNRYNNKPHNQQSLPELRGLSLESYKYVQDGSGSISSPYELDKKLPPNPSLMHGAKLSKIYLPTQSDKKLKILLKEKKEIIAVSKRKIINDIQDTQSTHSNLKL</sequence>
<organism evidence="11 12">
    <name type="scientific">Stylonychia lemnae</name>
    <name type="common">Ciliate</name>
    <dbReference type="NCBI Taxonomy" id="5949"/>
    <lineage>
        <taxon>Eukaryota</taxon>
        <taxon>Sar</taxon>
        <taxon>Alveolata</taxon>
        <taxon>Ciliophora</taxon>
        <taxon>Intramacronucleata</taxon>
        <taxon>Spirotrichea</taxon>
        <taxon>Stichotrichia</taxon>
        <taxon>Sporadotrichida</taxon>
        <taxon>Oxytrichidae</taxon>
        <taxon>Stylonychinae</taxon>
        <taxon>Stylonychia</taxon>
    </lineage>
</organism>
<evidence type="ECO:0000256" key="1">
    <source>
        <dbReference type="ARBA" id="ARBA00012513"/>
    </source>
</evidence>
<dbReference type="PANTHER" id="PTHR44899">
    <property type="entry name" value="CAMK FAMILY PROTEIN KINASE"/>
    <property type="match status" value="1"/>
</dbReference>
<dbReference type="PROSITE" id="PS50011">
    <property type="entry name" value="PROTEIN_KINASE_DOM"/>
    <property type="match status" value="1"/>
</dbReference>
<dbReference type="InterPro" id="IPR008271">
    <property type="entry name" value="Ser/Thr_kinase_AS"/>
</dbReference>
<dbReference type="AlphaFoldDB" id="A0A078B1J4"/>
<dbReference type="EMBL" id="CCKQ01016565">
    <property type="protein sequence ID" value="CDW88435.1"/>
    <property type="molecule type" value="Genomic_DNA"/>
</dbReference>
<evidence type="ECO:0000256" key="7">
    <source>
        <dbReference type="ARBA" id="ARBA00047899"/>
    </source>
</evidence>
<dbReference type="GO" id="GO:0004674">
    <property type="term" value="F:protein serine/threonine kinase activity"/>
    <property type="evidence" value="ECO:0007669"/>
    <property type="project" value="UniProtKB-KW"/>
</dbReference>
<evidence type="ECO:0000313" key="12">
    <source>
        <dbReference type="Proteomes" id="UP000039865"/>
    </source>
</evidence>
<dbReference type="SMART" id="SM00220">
    <property type="entry name" value="S_TKc"/>
    <property type="match status" value="1"/>
</dbReference>
<dbReference type="Gene3D" id="1.10.510.10">
    <property type="entry name" value="Transferase(Phosphotransferase) domain 1"/>
    <property type="match status" value="1"/>
</dbReference>
<evidence type="ECO:0000256" key="6">
    <source>
        <dbReference type="ARBA" id="ARBA00022840"/>
    </source>
</evidence>
<feature type="domain" description="Protein kinase" evidence="10">
    <location>
        <begin position="1"/>
        <end position="237"/>
    </location>
</feature>
<name>A0A078B1J4_STYLE</name>
<accession>A0A078B1J4</accession>
<dbReference type="Pfam" id="PF00069">
    <property type="entry name" value="Pkinase"/>
    <property type="match status" value="1"/>
</dbReference>
<evidence type="ECO:0000256" key="3">
    <source>
        <dbReference type="ARBA" id="ARBA00022679"/>
    </source>
</evidence>
<dbReference type="PROSITE" id="PS00108">
    <property type="entry name" value="PROTEIN_KINASE_ST"/>
    <property type="match status" value="1"/>
</dbReference>
<dbReference type="Proteomes" id="UP000039865">
    <property type="component" value="Unassembled WGS sequence"/>
</dbReference>
<keyword evidence="12" id="KW-1185">Reference proteome</keyword>
<keyword evidence="5 11" id="KW-0418">Kinase</keyword>
<reference evidence="11 12" key="1">
    <citation type="submission" date="2014-06" db="EMBL/GenBank/DDBJ databases">
        <authorList>
            <person name="Swart Estienne"/>
        </authorList>
    </citation>
    <scope>NUCLEOTIDE SEQUENCE [LARGE SCALE GENOMIC DNA]</scope>
    <source>
        <strain evidence="11 12">130c</strain>
    </source>
</reference>
<proteinExistence type="predicted"/>
<dbReference type="SUPFAM" id="SSF56112">
    <property type="entry name" value="Protein kinase-like (PK-like)"/>
    <property type="match status" value="1"/>
</dbReference>
<feature type="compositionally biased region" description="Polar residues" evidence="9">
    <location>
        <begin position="358"/>
        <end position="378"/>
    </location>
</feature>
<dbReference type="InterPro" id="IPR051131">
    <property type="entry name" value="NEK_Ser/Thr_kinase_NIMA"/>
</dbReference>
<evidence type="ECO:0000256" key="5">
    <source>
        <dbReference type="ARBA" id="ARBA00022777"/>
    </source>
</evidence>
<protein>
    <recommendedName>
        <fullName evidence="1">non-specific serine/threonine protein kinase</fullName>
        <ecNumber evidence="1">2.7.11.1</ecNumber>
    </recommendedName>
</protein>
<keyword evidence="6" id="KW-0067">ATP-binding</keyword>
<gene>
    <name evidence="11" type="primary">Contig9029.g9656</name>
    <name evidence="11" type="ORF">STYLEM_17556</name>
</gene>
<keyword evidence="2" id="KW-0723">Serine/threonine-protein kinase</keyword>
<evidence type="ECO:0000313" key="11">
    <source>
        <dbReference type="EMBL" id="CDW88435.1"/>
    </source>
</evidence>
<comment type="catalytic activity">
    <reaction evidence="7">
        <text>L-threonyl-[protein] + ATP = O-phospho-L-threonyl-[protein] + ADP + H(+)</text>
        <dbReference type="Rhea" id="RHEA:46608"/>
        <dbReference type="Rhea" id="RHEA-COMP:11060"/>
        <dbReference type="Rhea" id="RHEA-COMP:11605"/>
        <dbReference type="ChEBI" id="CHEBI:15378"/>
        <dbReference type="ChEBI" id="CHEBI:30013"/>
        <dbReference type="ChEBI" id="CHEBI:30616"/>
        <dbReference type="ChEBI" id="CHEBI:61977"/>
        <dbReference type="ChEBI" id="CHEBI:456216"/>
        <dbReference type="EC" id="2.7.11.1"/>
    </reaction>
</comment>
<evidence type="ECO:0000256" key="2">
    <source>
        <dbReference type="ARBA" id="ARBA00022527"/>
    </source>
</evidence>
<keyword evidence="3" id="KW-0808">Transferase</keyword>
<dbReference type="GO" id="GO:0005524">
    <property type="term" value="F:ATP binding"/>
    <property type="evidence" value="ECO:0007669"/>
    <property type="project" value="UniProtKB-KW"/>
</dbReference>
<feature type="compositionally biased region" description="Basic and acidic residues" evidence="9">
    <location>
        <begin position="321"/>
        <end position="333"/>
    </location>
</feature>
<comment type="catalytic activity">
    <reaction evidence="8">
        <text>L-seryl-[protein] + ATP = O-phospho-L-seryl-[protein] + ADP + H(+)</text>
        <dbReference type="Rhea" id="RHEA:17989"/>
        <dbReference type="Rhea" id="RHEA-COMP:9863"/>
        <dbReference type="Rhea" id="RHEA-COMP:11604"/>
        <dbReference type="ChEBI" id="CHEBI:15378"/>
        <dbReference type="ChEBI" id="CHEBI:29999"/>
        <dbReference type="ChEBI" id="CHEBI:30616"/>
        <dbReference type="ChEBI" id="CHEBI:83421"/>
        <dbReference type="ChEBI" id="CHEBI:456216"/>
        <dbReference type="EC" id="2.7.11.1"/>
    </reaction>
</comment>
<keyword evidence="4" id="KW-0547">Nucleotide-binding</keyword>
<evidence type="ECO:0000256" key="8">
    <source>
        <dbReference type="ARBA" id="ARBA00048679"/>
    </source>
</evidence>
<dbReference type="OrthoDB" id="248923at2759"/>
<evidence type="ECO:0000256" key="9">
    <source>
        <dbReference type="SAM" id="MobiDB-lite"/>
    </source>
</evidence>
<dbReference type="Gene3D" id="3.30.200.20">
    <property type="entry name" value="Phosphorylase Kinase, domain 1"/>
    <property type="match status" value="1"/>
</dbReference>
<dbReference type="InterPro" id="IPR000719">
    <property type="entry name" value="Prot_kinase_dom"/>
</dbReference>
<feature type="region of interest" description="Disordered" evidence="9">
    <location>
        <begin position="316"/>
        <end position="378"/>
    </location>
</feature>
<dbReference type="InParanoid" id="A0A078B1J4"/>
<evidence type="ECO:0000256" key="4">
    <source>
        <dbReference type="ARBA" id="ARBA00022741"/>
    </source>
</evidence>
<evidence type="ECO:0000259" key="10">
    <source>
        <dbReference type="PROSITE" id="PS50011"/>
    </source>
</evidence>
<dbReference type="EC" id="2.7.11.1" evidence="1"/>
<dbReference type="PANTHER" id="PTHR44899:SF3">
    <property type="entry name" value="SERINE_THREONINE-PROTEIN KINASE NEK1"/>
    <property type="match status" value="1"/>
</dbReference>
<dbReference type="InterPro" id="IPR011009">
    <property type="entry name" value="Kinase-like_dom_sf"/>
</dbReference>